<evidence type="ECO:0000313" key="2">
    <source>
        <dbReference type="EMBL" id="KDS52230.1"/>
    </source>
</evidence>
<reference evidence="2 3" key="1">
    <citation type="submission" date="2014-04" db="EMBL/GenBank/DDBJ databases">
        <authorList>
            <person name="Sears C."/>
            <person name="Carroll K."/>
            <person name="Sack B.R."/>
            <person name="Qadri F."/>
            <person name="Myers L.L."/>
            <person name="Chung G.-T."/>
            <person name="Escheverria P."/>
            <person name="Fraser C.M."/>
            <person name="Sadzewicz L."/>
            <person name="Shefchek K.A."/>
            <person name="Tallon L."/>
            <person name="Das S.P."/>
            <person name="Daugherty S."/>
            <person name="Mongodin E.F."/>
        </authorList>
    </citation>
    <scope>NUCLEOTIDE SEQUENCE [LARGE SCALE GENOMIC DNA]</scope>
    <source>
        <strain evidence="2 3">3978 T3 ii</strain>
    </source>
</reference>
<feature type="chain" id="PRO_5001744951" evidence="1">
    <location>
        <begin position="20"/>
        <end position="656"/>
    </location>
</feature>
<sequence>MRLKSFFSILAGAALIFSACSPEEYEMGAKTYVSDDLVEGIAYTVTPDANDPNTIHLTSLIKGATPLWVTPSGPSQKTTLDLALPFAGEYSVTFGASTPAGPVYGEPYTFKVETNNFAMLEDPIWANLAGGVGKSRKWVPIDKNFGIGRCSGPVMYMSHTDVKNDGSNITDLMIGSANWAPNWDPGIQSWLIPADDPYFQSYITFGLDAVKGCTVELHRVAASGTTDATGTFNLNVSDPKRPVISFYGGTYSLHNEGFDDVCSNYTNDIKIIECTPYLLQVATMRTNSEGPWWLVWNFISEEAYNDPSIIPTEDPGLLQPAEVQQPAIEDLATKLFTTEINGVTYVGNEARFLINDEEPYDWTWWNGGSAAWESVVKGQYGSSWAPVADASIADYELVLSSTADGYKWDDGTNAGKLAIEDGKLKFMDADGNPVEITVLTATGDKRTVEVKGSEFTVMACDVTSSFQMGVPATTNDKGAVDSYLCANLNYKPIATGPTGPTEIKVDNSKVQILFGDGNPDRLRLQFYNPWGGGDAGWPIDITKVKLKKNQTLKIQYKVLSGITWNEGATPKTVIMDNNIGNAWEDDCYNLAHAVAFDTAEGAVQTVSVTNTTGATVTYEGSSCICIGIQNKGLATVAATEDGQPDVKVEIISMTIE</sequence>
<proteinExistence type="predicted"/>
<dbReference type="Proteomes" id="UP000028013">
    <property type="component" value="Unassembled WGS sequence"/>
</dbReference>
<organism evidence="2 3">
    <name type="scientific">Bacteroides uniformis str. 3978 T3 ii</name>
    <dbReference type="NCBI Taxonomy" id="1339349"/>
    <lineage>
        <taxon>Bacteria</taxon>
        <taxon>Pseudomonadati</taxon>
        <taxon>Bacteroidota</taxon>
        <taxon>Bacteroidia</taxon>
        <taxon>Bacteroidales</taxon>
        <taxon>Bacteroidaceae</taxon>
        <taxon>Bacteroides</taxon>
    </lineage>
</organism>
<evidence type="ECO:0000256" key="1">
    <source>
        <dbReference type="SAM" id="SignalP"/>
    </source>
</evidence>
<comment type="caution">
    <text evidence="2">The sequence shown here is derived from an EMBL/GenBank/DDBJ whole genome shotgun (WGS) entry which is preliminary data.</text>
</comment>
<gene>
    <name evidence="2" type="ORF">M094_0091</name>
</gene>
<dbReference type="AlphaFoldDB" id="A0A078S6M2"/>
<dbReference type="RefSeq" id="WP_005824411.1">
    <property type="nucleotide sequence ID" value="NZ_JNHN01000160.1"/>
</dbReference>
<dbReference type="PATRIC" id="fig|1339349.3.peg.1379"/>
<accession>A0A078S6M2</accession>
<dbReference type="GeneID" id="99750548"/>
<dbReference type="PROSITE" id="PS51257">
    <property type="entry name" value="PROKAR_LIPOPROTEIN"/>
    <property type="match status" value="1"/>
</dbReference>
<keyword evidence="1" id="KW-0732">Signal</keyword>
<protein>
    <submittedName>
        <fullName evidence="2">Uncharacterized protein</fullName>
    </submittedName>
</protein>
<name>A0A078S6M2_BACUN</name>
<evidence type="ECO:0000313" key="3">
    <source>
        <dbReference type="Proteomes" id="UP000028013"/>
    </source>
</evidence>
<feature type="signal peptide" evidence="1">
    <location>
        <begin position="1"/>
        <end position="19"/>
    </location>
</feature>
<dbReference type="EMBL" id="JNHN01000160">
    <property type="protein sequence ID" value="KDS52230.1"/>
    <property type="molecule type" value="Genomic_DNA"/>
</dbReference>